<evidence type="ECO:0000256" key="5">
    <source>
        <dbReference type="ARBA" id="ARBA00022576"/>
    </source>
</evidence>
<keyword evidence="10" id="KW-1185">Reference proteome</keyword>
<evidence type="ECO:0000256" key="2">
    <source>
        <dbReference type="ARBA" id="ARBA00008954"/>
    </source>
</evidence>
<dbReference type="EMBL" id="JACHJN010000001">
    <property type="protein sequence ID" value="MBB5954236.1"/>
    <property type="molecule type" value="Genomic_DNA"/>
</dbReference>
<protein>
    <recommendedName>
        <fullName evidence="4">alanine--glyoxylate transaminase</fullName>
        <ecNumber evidence="4">2.6.1.44</ecNumber>
    </recommendedName>
</protein>
<proteinExistence type="inferred from homology"/>
<dbReference type="Pfam" id="PF00202">
    <property type="entry name" value="Aminotran_3"/>
    <property type="match status" value="1"/>
</dbReference>
<dbReference type="GO" id="GO:0030170">
    <property type="term" value="F:pyridoxal phosphate binding"/>
    <property type="evidence" value="ECO:0007669"/>
    <property type="project" value="InterPro"/>
</dbReference>
<dbReference type="FunFam" id="3.40.640.10:FF:000004">
    <property type="entry name" value="Acetylornithine aminotransferase"/>
    <property type="match status" value="1"/>
</dbReference>
<evidence type="ECO:0000313" key="9">
    <source>
        <dbReference type="EMBL" id="MBB5954236.1"/>
    </source>
</evidence>
<comment type="caution">
    <text evidence="9">The sequence shown here is derived from an EMBL/GenBank/DDBJ whole genome shotgun (WGS) entry which is preliminary data.</text>
</comment>
<evidence type="ECO:0000256" key="3">
    <source>
        <dbReference type="ARBA" id="ARBA00011881"/>
    </source>
</evidence>
<dbReference type="PANTHER" id="PTHR45688">
    <property type="match status" value="1"/>
</dbReference>
<comment type="subunit">
    <text evidence="3">Homotetramer.</text>
</comment>
<evidence type="ECO:0000256" key="4">
    <source>
        <dbReference type="ARBA" id="ARBA00013049"/>
    </source>
</evidence>
<organism evidence="9 10">
    <name type="scientific">Saccharothrix tamanrassetensis</name>
    <dbReference type="NCBI Taxonomy" id="1051531"/>
    <lineage>
        <taxon>Bacteria</taxon>
        <taxon>Bacillati</taxon>
        <taxon>Actinomycetota</taxon>
        <taxon>Actinomycetes</taxon>
        <taxon>Pseudonocardiales</taxon>
        <taxon>Pseudonocardiaceae</taxon>
        <taxon>Saccharothrix</taxon>
    </lineage>
</organism>
<dbReference type="PANTHER" id="PTHR45688:SF3">
    <property type="entry name" value="ALANINE--GLYOXYLATE AMINOTRANSFERASE 2, MITOCHONDRIAL"/>
    <property type="match status" value="1"/>
</dbReference>
<dbReference type="EC" id="2.6.1.44" evidence="4"/>
<dbReference type="GO" id="GO:0008453">
    <property type="term" value="F:alanine-glyoxylate transaminase activity"/>
    <property type="evidence" value="ECO:0007669"/>
    <property type="project" value="UniProtKB-EC"/>
</dbReference>
<evidence type="ECO:0000256" key="1">
    <source>
        <dbReference type="ARBA" id="ARBA00001933"/>
    </source>
</evidence>
<evidence type="ECO:0000313" key="10">
    <source>
        <dbReference type="Proteomes" id="UP000547510"/>
    </source>
</evidence>
<keyword evidence="5 9" id="KW-0032">Aminotransferase</keyword>
<dbReference type="SUPFAM" id="SSF53383">
    <property type="entry name" value="PLP-dependent transferases"/>
    <property type="match status" value="1"/>
</dbReference>
<evidence type="ECO:0000256" key="6">
    <source>
        <dbReference type="ARBA" id="ARBA00022679"/>
    </source>
</evidence>
<accession>A0A841CES2</accession>
<dbReference type="Gene3D" id="3.90.1150.10">
    <property type="entry name" value="Aspartate Aminotransferase, domain 1"/>
    <property type="match status" value="1"/>
</dbReference>
<keyword evidence="6 9" id="KW-0808">Transferase</keyword>
<comment type="cofactor">
    <cofactor evidence="1">
        <name>pyridoxal 5'-phosphate</name>
        <dbReference type="ChEBI" id="CHEBI:597326"/>
    </cofactor>
</comment>
<dbReference type="InterPro" id="IPR015421">
    <property type="entry name" value="PyrdxlP-dep_Trfase_major"/>
</dbReference>
<evidence type="ECO:0000256" key="7">
    <source>
        <dbReference type="ARBA" id="ARBA00022898"/>
    </source>
</evidence>
<dbReference type="InterPro" id="IPR015422">
    <property type="entry name" value="PyrdxlP-dep_Trfase_small"/>
</dbReference>
<dbReference type="InterPro" id="IPR015424">
    <property type="entry name" value="PyrdxlP-dep_Trfase"/>
</dbReference>
<name>A0A841CES2_9PSEU</name>
<dbReference type="RefSeq" id="WP_184688258.1">
    <property type="nucleotide sequence ID" value="NZ_JACHJN010000001.1"/>
</dbReference>
<dbReference type="AlphaFoldDB" id="A0A841CES2"/>
<dbReference type="CDD" id="cd00610">
    <property type="entry name" value="OAT_like"/>
    <property type="match status" value="1"/>
</dbReference>
<reference evidence="9 10" key="1">
    <citation type="submission" date="2020-08" db="EMBL/GenBank/DDBJ databases">
        <title>Genomic Encyclopedia of Type Strains, Phase III (KMG-III): the genomes of soil and plant-associated and newly described type strains.</title>
        <authorList>
            <person name="Whitman W."/>
        </authorList>
    </citation>
    <scope>NUCLEOTIDE SEQUENCE [LARGE SCALE GENOMIC DNA]</scope>
    <source>
        <strain evidence="9 10">CECT 8640</strain>
    </source>
</reference>
<sequence>MVVPGTSGHEAGGHGELLARHRAVMPDWLALYYEQPIELASAGGRRVTDREGRSYLDFFAGILTNAIGYDVAEISDAIRAQLDTGVLHSSTLYLIRSQVELAEKIAELSGIPDAKVFFTNSGTEANETALMLATQARRSDQVLALRNSYHGRSFASMAITGNRGWSASSLSPVKVSWVHGGYRFRSPFKDFSDADYIKACVEDLREVIETTTAGDVACMLVEPIQGVGGFSTPPDGLFAAFKEVLDEYGILLVSDEVQTGWGRTGEHFWGIQAHGVTPDAMTFAKGLGNGLAIGGVVARGDLMDCLTANSISTFGGNPVSTAGALATLDYLLDNDLQANAAKMGERLMSGLRTIAEDRPAVGDVRGKGLMVGIELVGPSGEPDPKAAGAVLEGTRERGLLVGKGGLYGNVIRLAPPMTVTEDEVEEALGILGDVL</sequence>
<dbReference type="Proteomes" id="UP000547510">
    <property type="component" value="Unassembled WGS sequence"/>
</dbReference>
<dbReference type="PIRSF" id="PIRSF000521">
    <property type="entry name" value="Transaminase_4ab_Lys_Orn"/>
    <property type="match status" value="1"/>
</dbReference>
<gene>
    <name evidence="9" type="ORF">FHS29_000806</name>
</gene>
<keyword evidence="7 8" id="KW-0663">Pyridoxal phosphate</keyword>
<dbReference type="InterPro" id="IPR005814">
    <property type="entry name" value="Aminotrans_3"/>
</dbReference>
<comment type="similarity">
    <text evidence="2 8">Belongs to the class-III pyridoxal-phosphate-dependent aminotransferase family.</text>
</comment>
<evidence type="ECO:0000256" key="8">
    <source>
        <dbReference type="RuleBase" id="RU003560"/>
    </source>
</evidence>
<dbReference type="Gene3D" id="3.40.640.10">
    <property type="entry name" value="Type I PLP-dependent aspartate aminotransferase-like (Major domain)"/>
    <property type="match status" value="1"/>
</dbReference>